<dbReference type="PATRIC" id="fig|1705561.3.peg.4878"/>
<dbReference type="InterPro" id="IPR000383">
    <property type="entry name" value="Xaa-Pro-like_dom"/>
</dbReference>
<proteinExistence type="predicted"/>
<evidence type="ECO:0000313" key="2">
    <source>
        <dbReference type="EMBL" id="KOY14153.1"/>
    </source>
</evidence>
<evidence type="ECO:0000313" key="3">
    <source>
        <dbReference type="Proteomes" id="UP000037688"/>
    </source>
</evidence>
<protein>
    <submittedName>
        <fullName evidence="2">Alpha/beta hydrolase</fullName>
    </submittedName>
</protein>
<dbReference type="EMBL" id="LITU01000074">
    <property type="protein sequence ID" value="KOY14153.1"/>
    <property type="molecule type" value="Genomic_DNA"/>
</dbReference>
<dbReference type="Pfam" id="PF02129">
    <property type="entry name" value="Peptidase_S15"/>
    <property type="match status" value="1"/>
</dbReference>
<sequence>MKKKWGISLLIILLFFGGTGAYILKQNSFDMIEQAVEISTPQGKLTGVLTLPEHYSNKLGLVLFIHGDGAIDATHDDGYKPLWERLASLGYASLSMDKRGIGGSEGNWMDQSMEDRVEEAQQVLAWVRQQPEIDSNRIGVWGASQAGWVIPKLAGKEQLAFSILVSPAINWLTQGEYNTRSQMTKEGRSPIEIEEQVIADNRIKDWLKAGASYAEYVSAAGPDNVMSKDRWNFVSKNYLADATNDISNFNSPVLLMLGDHDINVDVKETEEVYKEQISPSDLLHVKKLKDTEHSMLSTATADSPTRALLISLFGPRDITVKGYMEEITHFLQSNHLTNAVQP</sequence>
<dbReference type="SUPFAM" id="SSF53474">
    <property type="entry name" value="alpha/beta-Hydrolases"/>
    <property type="match status" value="1"/>
</dbReference>
<keyword evidence="2" id="KW-0378">Hydrolase</keyword>
<dbReference type="AlphaFoldDB" id="A0A0M9BKN9"/>
<dbReference type="GO" id="GO:0052689">
    <property type="term" value="F:carboxylic ester hydrolase activity"/>
    <property type="evidence" value="ECO:0007669"/>
    <property type="project" value="TreeGrafter"/>
</dbReference>
<organism evidence="2 3">
    <name type="scientific">Paenibacillus xylanivorans</name>
    <dbReference type="NCBI Taxonomy" id="1705561"/>
    <lineage>
        <taxon>Bacteria</taxon>
        <taxon>Bacillati</taxon>
        <taxon>Bacillota</taxon>
        <taxon>Bacilli</taxon>
        <taxon>Bacillales</taxon>
        <taxon>Paenibacillaceae</taxon>
        <taxon>Paenibacillus</taxon>
    </lineage>
</organism>
<comment type="caution">
    <text evidence="2">The sequence shown here is derived from an EMBL/GenBank/DDBJ whole genome shotgun (WGS) entry which is preliminary data.</text>
</comment>
<dbReference type="InterPro" id="IPR029058">
    <property type="entry name" value="AB_hydrolase_fold"/>
</dbReference>
<keyword evidence="3" id="KW-1185">Reference proteome</keyword>
<dbReference type="Gene3D" id="3.40.50.1820">
    <property type="entry name" value="alpha/beta hydrolase"/>
    <property type="match status" value="1"/>
</dbReference>
<accession>A0A0M9BKN9</accession>
<reference evidence="2 3" key="1">
    <citation type="submission" date="2015-08" db="EMBL/GenBank/DDBJ databases">
        <title>Draft genome sequence of cellulolytic and xylanolytic Paenibacillus sp. A59, isolated from a decaying forest soil from Patagonia, Argentina.</title>
        <authorList>
            <person name="Ghio S."/>
            <person name="Caceres A.M."/>
            <person name="Talia P."/>
            <person name="Grasso D."/>
            <person name="Campos E."/>
        </authorList>
    </citation>
    <scope>NUCLEOTIDE SEQUENCE [LARGE SCALE GENOMIC DNA]</scope>
    <source>
        <strain evidence="2 3">A59</strain>
    </source>
</reference>
<gene>
    <name evidence="2" type="ORF">AMS66_23300</name>
</gene>
<dbReference type="Proteomes" id="UP000037688">
    <property type="component" value="Unassembled WGS sequence"/>
</dbReference>
<evidence type="ECO:0000259" key="1">
    <source>
        <dbReference type="Pfam" id="PF02129"/>
    </source>
</evidence>
<dbReference type="InterPro" id="IPR053145">
    <property type="entry name" value="AB_hydrolase_Est10"/>
</dbReference>
<feature type="domain" description="Xaa-Pro dipeptidyl-peptidase-like" evidence="1">
    <location>
        <begin position="79"/>
        <end position="275"/>
    </location>
</feature>
<dbReference type="OrthoDB" id="9809549at2"/>
<name>A0A0M9BKN9_9BACL</name>
<dbReference type="RefSeq" id="WP_053783074.1">
    <property type="nucleotide sequence ID" value="NZ_LITU01000074.1"/>
</dbReference>
<dbReference type="PANTHER" id="PTHR43265">
    <property type="entry name" value="ESTERASE ESTD"/>
    <property type="match status" value="1"/>
</dbReference>
<dbReference type="PANTHER" id="PTHR43265:SF1">
    <property type="entry name" value="ESTERASE ESTD"/>
    <property type="match status" value="1"/>
</dbReference>